<evidence type="ECO:0000256" key="1">
    <source>
        <dbReference type="SAM" id="Phobius"/>
    </source>
</evidence>
<dbReference type="RefSeq" id="WP_066617101.1">
    <property type="nucleotide sequence ID" value="NZ_JBHSYQ010000006.1"/>
</dbReference>
<sequence>MKIKSLLSVIACGVVSQIMIGCNSSKQFYDFGLPSTAYHKVAPQPVEEIPVAEETTNTPVVTVAPEETTVATIQPQPELEANAAAPKASGKVARKAPLTTQAVEEALATAKPEVKNLVNELSEAKSKKEIRKITKKMKRDAKATNKANAINSYMKIGIVLILAGVLLSVLPGLGLVGSIVAVVGVVFLVLGLLEML</sequence>
<dbReference type="Proteomes" id="UP001596405">
    <property type="component" value="Unassembled WGS sequence"/>
</dbReference>
<name>A0ABW2DNF8_9BACT</name>
<reference evidence="3" key="1">
    <citation type="journal article" date="2019" name="Int. J. Syst. Evol. Microbiol.">
        <title>The Global Catalogue of Microorganisms (GCM) 10K type strain sequencing project: providing services to taxonomists for standard genome sequencing and annotation.</title>
        <authorList>
            <consortium name="The Broad Institute Genomics Platform"/>
            <consortium name="The Broad Institute Genome Sequencing Center for Infectious Disease"/>
            <person name="Wu L."/>
            <person name="Ma J."/>
        </authorList>
    </citation>
    <scope>NUCLEOTIDE SEQUENCE [LARGE SCALE GENOMIC DNA]</scope>
    <source>
        <strain evidence="3">CGMCC 4.7393</strain>
    </source>
</reference>
<proteinExistence type="predicted"/>
<comment type="caution">
    <text evidence="2">The sequence shown here is derived from an EMBL/GenBank/DDBJ whole genome shotgun (WGS) entry which is preliminary data.</text>
</comment>
<accession>A0ABW2DNF8</accession>
<feature type="transmembrane region" description="Helical" evidence="1">
    <location>
        <begin position="173"/>
        <end position="193"/>
    </location>
</feature>
<keyword evidence="1" id="KW-0812">Transmembrane</keyword>
<keyword evidence="3" id="KW-1185">Reference proteome</keyword>
<gene>
    <name evidence="2" type="ORF">ACFQHR_13300</name>
</gene>
<evidence type="ECO:0000313" key="2">
    <source>
        <dbReference type="EMBL" id="MFC6998608.1"/>
    </source>
</evidence>
<keyword evidence="1" id="KW-0472">Membrane</keyword>
<keyword evidence="1" id="KW-1133">Transmembrane helix</keyword>
<dbReference type="EMBL" id="JBHSYQ010000006">
    <property type="protein sequence ID" value="MFC6998608.1"/>
    <property type="molecule type" value="Genomic_DNA"/>
</dbReference>
<protein>
    <submittedName>
        <fullName evidence="2">Uncharacterized protein</fullName>
    </submittedName>
</protein>
<organism evidence="2 3">
    <name type="scientific">Rufibacter roseus</name>
    <dbReference type="NCBI Taxonomy" id="1567108"/>
    <lineage>
        <taxon>Bacteria</taxon>
        <taxon>Pseudomonadati</taxon>
        <taxon>Bacteroidota</taxon>
        <taxon>Cytophagia</taxon>
        <taxon>Cytophagales</taxon>
        <taxon>Hymenobacteraceae</taxon>
        <taxon>Rufibacter</taxon>
    </lineage>
</organism>
<evidence type="ECO:0000313" key="3">
    <source>
        <dbReference type="Proteomes" id="UP001596405"/>
    </source>
</evidence>
<feature type="transmembrane region" description="Helical" evidence="1">
    <location>
        <begin position="147"/>
        <end position="167"/>
    </location>
</feature>
<dbReference type="PROSITE" id="PS51257">
    <property type="entry name" value="PROKAR_LIPOPROTEIN"/>
    <property type="match status" value="1"/>
</dbReference>